<dbReference type="EC" id="2.3.2.27" evidence="2"/>
<evidence type="ECO:0000256" key="7">
    <source>
        <dbReference type="ARBA" id="ARBA00022833"/>
    </source>
</evidence>
<dbReference type="FunFam" id="3.30.40.10:FF:000376">
    <property type="entry name" value="Putative E3 ubiquitin-protein ligase RHB1A"/>
    <property type="match status" value="1"/>
</dbReference>
<keyword evidence="5 8" id="KW-0863">Zinc-finger</keyword>
<evidence type="ECO:0000259" key="10">
    <source>
        <dbReference type="PROSITE" id="PS50089"/>
    </source>
</evidence>
<protein>
    <recommendedName>
        <fullName evidence="2">RING-type E3 ubiquitin transferase</fullName>
        <ecNumber evidence="2">2.3.2.27</ecNumber>
    </recommendedName>
</protein>
<feature type="region of interest" description="Disordered" evidence="9">
    <location>
        <begin position="90"/>
        <end position="113"/>
    </location>
</feature>
<dbReference type="PROSITE" id="PS50089">
    <property type="entry name" value="ZF_RING_2"/>
    <property type="match status" value="1"/>
</dbReference>
<evidence type="ECO:0000256" key="4">
    <source>
        <dbReference type="ARBA" id="ARBA00022723"/>
    </source>
</evidence>
<evidence type="ECO:0000256" key="8">
    <source>
        <dbReference type="PROSITE-ProRule" id="PRU00175"/>
    </source>
</evidence>
<dbReference type="SUPFAM" id="SSF57850">
    <property type="entry name" value="RING/U-box"/>
    <property type="match status" value="1"/>
</dbReference>
<keyword evidence="3" id="KW-0808">Transferase</keyword>
<evidence type="ECO:0000256" key="2">
    <source>
        <dbReference type="ARBA" id="ARBA00012483"/>
    </source>
</evidence>
<reference evidence="11 12" key="1">
    <citation type="submission" date="2020-08" db="EMBL/GenBank/DDBJ databases">
        <title>Plant Genome Project.</title>
        <authorList>
            <person name="Zhang R.-G."/>
        </authorList>
    </citation>
    <scope>NUCLEOTIDE SEQUENCE [LARGE SCALE GENOMIC DNA]</scope>
    <source>
        <tissue evidence="11">Rhizome</tissue>
    </source>
</reference>
<dbReference type="InterPro" id="IPR013083">
    <property type="entry name" value="Znf_RING/FYVE/PHD"/>
</dbReference>
<feature type="compositionally biased region" description="Polar residues" evidence="9">
    <location>
        <begin position="161"/>
        <end position="173"/>
    </location>
</feature>
<comment type="caution">
    <text evidence="11">The sequence shown here is derived from an EMBL/GenBank/DDBJ whole genome shotgun (WGS) entry which is preliminary data.</text>
</comment>
<organism evidence="11 12">
    <name type="scientific">Zingiber officinale</name>
    <name type="common">Ginger</name>
    <name type="synonym">Amomum zingiber</name>
    <dbReference type="NCBI Taxonomy" id="94328"/>
    <lineage>
        <taxon>Eukaryota</taxon>
        <taxon>Viridiplantae</taxon>
        <taxon>Streptophyta</taxon>
        <taxon>Embryophyta</taxon>
        <taxon>Tracheophyta</taxon>
        <taxon>Spermatophyta</taxon>
        <taxon>Magnoliopsida</taxon>
        <taxon>Liliopsida</taxon>
        <taxon>Zingiberales</taxon>
        <taxon>Zingiberaceae</taxon>
        <taxon>Zingiber</taxon>
    </lineage>
</organism>
<keyword evidence="4" id="KW-0479">Metal-binding</keyword>
<dbReference type="Proteomes" id="UP000734854">
    <property type="component" value="Unassembled WGS sequence"/>
</dbReference>
<dbReference type="GO" id="GO:0061630">
    <property type="term" value="F:ubiquitin protein ligase activity"/>
    <property type="evidence" value="ECO:0007669"/>
    <property type="project" value="UniProtKB-EC"/>
</dbReference>
<evidence type="ECO:0000313" key="11">
    <source>
        <dbReference type="EMBL" id="KAG6472706.1"/>
    </source>
</evidence>
<feature type="domain" description="RING-type" evidence="10">
    <location>
        <begin position="182"/>
        <end position="223"/>
    </location>
</feature>
<evidence type="ECO:0000256" key="3">
    <source>
        <dbReference type="ARBA" id="ARBA00022679"/>
    </source>
</evidence>
<sequence length="240" mass="26672">MGFRIPLTPRLQGISGVANRMTIWEFGCLAFGRPPLKASTCLEKSTSPSDPTEVNFEHKLQCPRDLEEHEPLSSTNHETLPAISSGLLVDTNLDTSTPDTYQAPPAPLPYNVSLESQSALPGDVEICGNKTNQTTVVNSQTTGQNDDYFETSDCKKKTDSDQNSPKNKIGNPTTIPDEEDVCPICLEDYDAENPRIMTKCEHHFHVSCILEWMERSDTCALCDQIMMIDMYNMVASDESF</sequence>
<dbReference type="AlphaFoldDB" id="A0A8J5CWI7"/>
<dbReference type="PANTHER" id="PTHR46463:SF89">
    <property type="entry name" value="E3 UBIQUITIN-PROTEIN LIGASE RHB1A-RELATED"/>
    <property type="match status" value="1"/>
</dbReference>
<evidence type="ECO:0000256" key="5">
    <source>
        <dbReference type="ARBA" id="ARBA00022771"/>
    </source>
</evidence>
<gene>
    <name evidence="11" type="ORF">ZIOFF_070183</name>
</gene>
<keyword evidence="6" id="KW-0833">Ubl conjugation pathway</keyword>
<dbReference type="Pfam" id="PF13639">
    <property type="entry name" value="zf-RING_2"/>
    <property type="match status" value="1"/>
</dbReference>
<keyword evidence="12" id="KW-1185">Reference proteome</keyword>
<evidence type="ECO:0000256" key="6">
    <source>
        <dbReference type="ARBA" id="ARBA00022786"/>
    </source>
</evidence>
<keyword evidence="7" id="KW-0862">Zinc</keyword>
<dbReference type="GO" id="GO:0008270">
    <property type="term" value="F:zinc ion binding"/>
    <property type="evidence" value="ECO:0007669"/>
    <property type="project" value="UniProtKB-KW"/>
</dbReference>
<feature type="region of interest" description="Disordered" evidence="9">
    <location>
        <begin position="137"/>
        <end position="173"/>
    </location>
</feature>
<dbReference type="PANTHER" id="PTHR46463">
    <property type="entry name" value="ZINC FINGER, RING/FYVE/PHD-TYPE"/>
    <property type="match status" value="1"/>
</dbReference>
<evidence type="ECO:0000256" key="1">
    <source>
        <dbReference type="ARBA" id="ARBA00000900"/>
    </source>
</evidence>
<dbReference type="EMBL" id="JACMSC010000020">
    <property type="protein sequence ID" value="KAG6472706.1"/>
    <property type="molecule type" value="Genomic_DNA"/>
</dbReference>
<evidence type="ECO:0000313" key="12">
    <source>
        <dbReference type="Proteomes" id="UP000734854"/>
    </source>
</evidence>
<comment type="catalytic activity">
    <reaction evidence="1">
        <text>S-ubiquitinyl-[E2 ubiquitin-conjugating enzyme]-L-cysteine + [acceptor protein]-L-lysine = [E2 ubiquitin-conjugating enzyme]-L-cysteine + N(6)-ubiquitinyl-[acceptor protein]-L-lysine.</text>
        <dbReference type="EC" id="2.3.2.27"/>
    </reaction>
</comment>
<proteinExistence type="predicted"/>
<dbReference type="SMART" id="SM00184">
    <property type="entry name" value="RING"/>
    <property type="match status" value="1"/>
</dbReference>
<dbReference type="InterPro" id="IPR001841">
    <property type="entry name" value="Znf_RING"/>
</dbReference>
<dbReference type="Gene3D" id="3.30.40.10">
    <property type="entry name" value="Zinc/RING finger domain, C3HC4 (zinc finger)"/>
    <property type="match status" value="1"/>
</dbReference>
<dbReference type="CDD" id="cd23116">
    <property type="entry name" value="RING-H2_AIRP1-like"/>
    <property type="match status" value="1"/>
</dbReference>
<name>A0A8J5CWI7_ZINOF</name>
<evidence type="ECO:0000256" key="9">
    <source>
        <dbReference type="SAM" id="MobiDB-lite"/>
    </source>
</evidence>
<accession>A0A8J5CWI7</accession>